<dbReference type="Ensembl" id="ENSPMRT00000015969.1">
    <property type="protein sequence ID" value="ENSPMRP00000014953.1"/>
    <property type="gene ID" value="ENSPMRG00000009971.1"/>
</dbReference>
<organism evidence="3 4">
    <name type="scientific">Podarcis muralis</name>
    <name type="common">Wall lizard</name>
    <name type="synonym">Lacerta muralis</name>
    <dbReference type="NCBI Taxonomy" id="64176"/>
    <lineage>
        <taxon>Eukaryota</taxon>
        <taxon>Metazoa</taxon>
        <taxon>Chordata</taxon>
        <taxon>Craniata</taxon>
        <taxon>Vertebrata</taxon>
        <taxon>Euteleostomi</taxon>
        <taxon>Lepidosauria</taxon>
        <taxon>Squamata</taxon>
        <taxon>Bifurcata</taxon>
        <taxon>Unidentata</taxon>
        <taxon>Episquamata</taxon>
        <taxon>Laterata</taxon>
        <taxon>Lacertibaenia</taxon>
        <taxon>Lacertidae</taxon>
        <taxon>Podarcis</taxon>
    </lineage>
</organism>
<keyword evidence="4" id="KW-1185">Reference proteome</keyword>
<dbReference type="Ensembl" id="ENSPMRT00000015963.1">
    <property type="protein sequence ID" value="ENSPMRP00000014947.1"/>
    <property type="gene ID" value="ENSPMRG00000009971.1"/>
</dbReference>
<dbReference type="SUPFAM" id="SSF52540">
    <property type="entry name" value="P-loop containing nucleoside triphosphate hydrolases"/>
    <property type="match status" value="1"/>
</dbReference>
<dbReference type="PANTHER" id="PTHR14241">
    <property type="entry name" value="INTERFERON-INDUCED PROTEIN 44"/>
    <property type="match status" value="1"/>
</dbReference>
<evidence type="ECO:0000313" key="4">
    <source>
        <dbReference type="Proteomes" id="UP000472272"/>
    </source>
</evidence>
<proteinExistence type="inferred from homology"/>
<evidence type="ECO:0000256" key="1">
    <source>
        <dbReference type="ARBA" id="ARBA00009243"/>
    </source>
</evidence>
<dbReference type="Proteomes" id="UP000472272">
    <property type="component" value="Chromosome 6"/>
</dbReference>
<dbReference type="GO" id="GO:0006955">
    <property type="term" value="P:immune response"/>
    <property type="evidence" value="ECO:0007669"/>
    <property type="project" value="TreeGrafter"/>
</dbReference>
<sequence length="459" mass="51196">MAQSRLTKTERKALLDILGCQHLSLLYKASLHTYNVNAFHNKCDSQGPTVVVGYNASGYIFGGFTEQSYASAGKYLFDNNAFMFRLKGKGQEPSILKFPVKNAVEAVLDNSAYGPTFGANTLVFLSESKNSVTTDANTNSYTLSAEDLHGNDQVLLECEVYRVEGLSSILEKPWREMTWTAEKREALMKEIRTYKPCLSAVPQCRVLLVGPVGAGKSSFFNSVNSTFRGYVSSQAAAGSDSTSLTKQYRTYHLKSGSGRTPLPIIFCDTMGLEVQPNAGLDIEDVRSILEGHIPDRYSFNPSCVMSPNMPNYIKSPSPKDRIHCVAFIIDGSKVEILPEKLEEKLKDIRRKANSFGVPQLVILTKVDQICPIVEEDISYVYKSMAVQKQMRLMEAKLGIPLSHIVPVKNYSSELELRNDVDILILMAVRQMLRLAEDYFDDFDDEPSVTRSTKDCYAEP</sequence>
<dbReference type="AlphaFoldDB" id="A0A670IS53"/>
<dbReference type="Pfam" id="PF07534">
    <property type="entry name" value="TLD"/>
    <property type="match status" value="1"/>
</dbReference>
<protein>
    <recommendedName>
        <fullName evidence="2">TLDc domain-containing protein</fullName>
    </recommendedName>
</protein>
<feature type="domain" description="TLDc" evidence="2">
    <location>
        <begin position="1"/>
        <end position="164"/>
    </location>
</feature>
<comment type="similarity">
    <text evidence="1">Belongs to the IFI44 family.</text>
</comment>
<dbReference type="GeneTree" id="ENSGT00940000163581"/>
<dbReference type="SMART" id="SM00584">
    <property type="entry name" value="TLDc"/>
    <property type="match status" value="1"/>
</dbReference>
<reference evidence="3" key="2">
    <citation type="submission" date="2025-05" db="UniProtKB">
        <authorList>
            <consortium name="Ensembl"/>
        </authorList>
    </citation>
    <scope>IDENTIFICATION</scope>
</reference>
<dbReference type="PANTHER" id="PTHR14241:SF32">
    <property type="entry name" value="VWFA DOMAIN-CONTAINING PROTEIN-RELATED"/>
    <property type="match status" value="1"/>
</dbReference>
<evidence type="ECO:0000259" key="2">
    <source>
        <dbReference type="PROSITE" id="PS51886"/>
    </source>
</evidence>
<name>A0A670IS53_PODMU</name>
<accession>A0A670IS53</accession>
<reference evidence="3 4" key="1">
    <citation type="journal article" date="2019" name="Proc. Natl. Acad. Sci. U.S.A.">
        <title>Regulatory changes in pterin and carotenoid genes underlie balanced color polymorphisms in the wall lizard.</title>
        <authorList>
            <person name="Andrade P."/>
            <person name="Pinho C."/>
            <person name="Perez I de Lanuza G."/>
            <person name="Afonso S."/>
            <person name="Brejcha J."/>
            <person name="Rubin C.J."/>
            <person name="Wallerman O."/>
            <person name="Pereira P."/>
            <person name="Sabatino S.J."/>
            <person name="Bellati A."/>
            <person name="Pellitteri-Rosa D."/>
            <person name="Bosakova Z."/>
            <person name="Bunikis I."/>
            <person name="Carretero M.A."/>
            <person name="Feiner N."/>
            <person name="Marsik P."/>
            <person name="Pauperio F."/>
            <person name="Salvi D."/>
            <person name="Soler L."/>
            <person name="While G.M."/>
            <person name="Uller T."/>
            <person name="Font E."/>
            <person name="Andersson L."/>
            <person name="Carneiro M."/>
        </authorList>
    </citation>
    <scope>NUCLEOTIDE SEQUENCE</scope>
</reference>
<dbReference type="InterPro" id="IPR027417">
    <property type="entry name" value="P-loop_NTPase"/>
</dbReference>
<dbReference type="InterPro" id="IPR006571">
    <property type="entry name" value="TLDc_dom"/>
</dbReference>
<evidence type="ECO:0000313" key="3">
    <source>
        <dbReference type="Ensembl" id="ENSPMRP00000014953.1"/>
    </source>
</evidence>
<dbReference type="Gene3D" id="3.40.50.300">
    <property type="entry name" value="P-loop containing nucleotide triphosphate hydrolases"/>
    <property type="match status" value="1"/>
</dbReference>
<dbReference type="PROSITE" id="PS51886">
    <property type="entry name" value="TLDC"/>
    <property type="match status" value="1"/>
</dbReference>
<dbReference type="CDD" id="cd00882">
    <property type="entry name" value="Ras_like_GTPase"/>
    <property type="match status" value="1"/>
</dbReference>